<evidence type="ECO:0000256" key="1">
    <source>
        <dbReference type="SAM" id="MobiDB-lite"/>
    </source>
</evidence>
<name>A0A3B0YC98_9ZZZZ</name>
<proteinExistence type="predicted"/>
<reference evidence="2" key="1">
    <citation type="submission" date="2018-06" db="EMBL/GenBank/DDBJ databases">
        <authorList>
            <person name="Zhirakovskaya E."/>
        </authorList>
    </citation>
    <scope>NUCLEOTIDE SEQUENCE</scope>
</reference>
<organism evidence="2">
    <name type="scientific">hydrothermal vent metagenome</name>
    <dbReference type="NCBI Taxonomy" id="652676"/>
    <lineage>
        <taxon>unclassified sequences</taxon>
        <taxon>metagenomes</taxon>
        <taxon>ecological metagenomes</taxon>
    </lineage>
</organism>
<dbReference type="AlphaFoldDB" id="A0A3B0YC98"/>
<gene>
    <name evidence="2" type="ORF">MNBD_GAMMA10-2807</name>
</gene>
<feature type="compositionally biased region" description="Polar residues" evidence="1">
    <location>
        <begin position="30"/>
        <end position="44"/>
    </location>
</feature>
<evidence type="ECO:0008006" key="3">
    <source>
        <dbReference type="Google" id="ProtNLM"/>
    </source>
</evidence>
<protein>
    <recommendedName>
        <fullName evidence="3">Lipoprotein</fullName>
    </recommendedName>
</protein>
<evidence type="ECO:0000313" key="2">
    <source>
        <dbReference type="EMBL" id="VAW73933.1"/>
    </source>
</evidence>
<sequence length="174" mass="18459">MKIFYFMVMLFALSACGSDKEEPVAKDESPVTQKSTATDTTPQEDTAPPPVSSVQKAADEKAEKDAANTAYDGIVYIETGAVQCQAAGVTHEETAQLLINNDIEVLESKCASLSGVSVIAQCGGPGLDINIHIISPDSHARALSLGFKSTASLKQDDDPGYTEKDCESVNLQYP</sequence>
<accession>A0A3B0YC98</accession>
<feature type="compositionally biased region" description="Basic and acidic residues" evidence="1">
    <location>
        <begin position="154"/>
        <end position="167"/>
    </location>
</feature>
<feature type="region of interest" description="Disordered" evidence="1">
    <location>
        <begin position="154"/>
        <end position="174"/>
    </location>
</feature>
<dbReference type="PROSITE" id="PS51257">
    <property type="entry name" value="PROKAR_LIPOPROTEIN"/>
    <property type="match status" value="1"/>
</dbReference>
<dbReference type="EMBL" id="UOFJ01000732">
    <property type="protein sequence ID" value="VAW73933.1"/>
    <property type="molecule type" value="Genomic_DNA"/>
</dbReference>
<feature type="region of interest" description="Disordered" evidence="1">
    <location>
        <begin position="21"/>
        <end position="52"/>
    </location>
</feature>